<name>A0A2G9T4W3_TELCI</name>
<feature type="non-terminal residue" evidence="2">
    <location>
        <position position="1"/>
    </location>
</feature>
<evidence type="ECO:0000313" key="3">
    <source>
        <dbReference type="Proteomes" id="UP000230423"/>
    </source>
</evidence>
<accession>A0A2G9T4W3</accession>
<sequence length="126" mass="14452">RRFPCTPDCDQRVFPHCTQECKCDYSYPGAQRFCNPPPLPFILNICRIWYWSCPKYEQYHYASQYIYSKAEKGKEIPGPRTTNPNPFNIPSPLGHPHIGPGSPHMGPHLPHMELGHSPHAAGIRNR</sequence>
<reference evidence="2 3" key="1">
    <citation type="submission" date="2015-09" db="EMBL/GenBank/DDBJ databases">
        <title>Draft genome of the parasitic nematode Teladorsagia circumcincta isolate WARC Sus (inbred).</title>
        <authorList>
            <person name="Mitreva M."/>
        </authorList>
    </citation>
    <scope>NUCLEOTIDE SEQUENCE [LARGE SCALE GENOMIC DNA]</scope>
    <source>
        <strain evidence="2 3">S</strain>
    </source>
</reference>
<gene>
    <name evidence="2" type="ORF">TELCIR_26120</name>
</gene>
<dbReference type="GO" id="GO:0045747">
    <property type="term" value="P:positive regulation of Notch signaling pathway"/>
    <property type="evidence" value="ECO:0007669"/>
    <property type="project" value="TreeGrafter"/>
</dbReference>
<dbReference type="EMBL" id="KZ427786">
    <property type="protein sequence ID" value="PIO52572.1"/>
    <property type="molecule type" value="Genomic_DNA"/>
</dbReference>
<organism evidence="2 3">
    <name type="scientific">Teladorsagia circumcincta</name>
    <name type="common">Brown stomach worm</name>
    <name type="synonym">Ostertagia circumcincta</name>
    <dbReference type="NCBI Taxonomy" id="45464"/>
    <lineage>
        <taxon>Eukaryota</taxon>
        <taxon>Metazoa</taxon>
        <taxon>Ecdysozoa</taxon>
        <taxon>Nematoda</taxon>
        <taxon>Chromadorea</taxon>
        <taxon>Rhabditida</taxon>
        <taxon>Rhabditina</taxon>
        <taxon>Rhabditomorpha</taxon>
        <taxon>Strongyloidea</taxon>
        <taxon>Trichostrongylidae</taxon>
        <taxon>Teladorsagia</taxon>
    </lineage>
</organism>
<proteinExistence type="predicted"/>
<dbReference type="OrthoDB" id="5816579at2759"/>
<keyword evidence="3" id="KW-1185">Reference proteome</keyword>
<dbReference type="GO" id="GO:0005615">
    <property type="term" value="C:extracellular space"/>
    <property type="evidence" value="ECO:0007669"/>
    <property type="project" value="TreeGrafter"/>
</dbReference>
<protein>
    <submittedName>
        <fullName evidence="2">Uncharacterized protein</fullName>
    </submittedName>
</protein>
<evidence type="ECO:0000256" key="1">
    <source>
        <dbReference type="SAM" id="MobiDB-lite"/>
    </source>
</evidence>
<dbReference type="AlphaFoldDB" id="A0A2G9T4W3"/>
<dbReference type="PANTHER" id="PTHR35015">
    <property type="entry name" value="PROTEIN CBR-OSM-7-RELATED"/>
    <property type="match status" value="1"/>
</dbReference>
<evidence type="ECO:0000313" key="2">
    <source>
        <dbReference type="EMBL" id="PIO52572.1"/>
    </source>
</evidence>
<dbReference type="PANTHER" id="PTHR35015:SF4">
    <property type="entry name" value="PROTEIN CBR-OSM-7"/>
    <property type="match status" value="1"/>
</dbReference>
<dbReference type="InterPro" id="IPR053124">
    <property type="entry name" value="Notch_signaling_modulators"/>
</dbReference>
<dbReference type="Proteomes" id="UP000230423">
    <property type="component" value="Unassembled WGS sequence"/>
</dbReference>
<dbReference type="GO" id="GO:0005112">
    <property type="term" value="F:Notch binding"/>
    <property type="evidence" value="ECO:0007669"/>
    <property type="project" value="TreeGrafter"/>
</dbReference>
<feature type="region of interest" description="Disordered" evidence="1">
    <location>
        <begin position="74"/>
        <end position="126"/>
    </location>
</feature>